<name>R7SLX4_DICSQ</name>
<proteinExistence type="predicted"/>
<reference evidence="2 3" key="1">
    <citation type="journal article" date="2012" name="Science">
        <title>The Paleozoic origin of enzymatic lignin decomposition reconstructed from 31 fungal genomes.</title>
        <authorList>
            <person name="Floudas D."/>
            <person name="Binder M."/>
            <person name="Riley R."/>
            <person name="Barry K."/>
            <person name="Blanchette R.A."/>
            <person name="Henrissat B."/>
            <person name="Martinez A.T."/>
            <person name="Otillar R."/>
            <person name="Spatafora J.W."/>
            <person name="Yadav J.S."/>
            <person name="Aerts A."/>
            <person name="Benoit I."/>
            <person name="Boyd A."/>
            <person name="Carlson A."/>
            <person name="Copeland A."/>
            <person name="Coutinho P.M."/>
            <person name="de Vries R.P."/>
            <person name="Ferreira P."/>
            <person name="Findley K."/>
            <person name="Foster B."/>
            <person name="Gaskell J."/>
            <person name="Glotzer D."/>
            <person name="Gorecki P."/>
            <person name="Heitman J."/>
            <person name="Hesse C."/>
            <person name="Hori C."/>
            <person name="Igarashi K."/>
            <person name="Jurgens J.A."/>
            <person name="Kallen N."/>
            <person name="Kersten P."/>
            <person name="Kohler A."/>
            <person name="Kuees U."/>
            <person name="Kumar T.K.A."/>
            <person name="Kuo A."/>
            <person name="LaButti K."/>
            <person name="Larrondo L.F."/>
            <person name="Lindquist E."/>
            <person name="Ling A."/>
            <person name="Lombard V."/>
            <person name="Lucas S."/>
            <person name="Lundell T."/>
            <person name="Martin R."/>
            <person name="McLaughlin D.J."/>
            <person name="Morgenstern I."/>
            <person name="Morin E."/>
            <person name="Murat C."/>
            <person name="Nagy L.G."/>
            <person name="Nolan M."/>
            <person name="Ohm R.A."/>
            <person name="Patyshakuliyeva A."/>
            <person name="Rokas A."/>
            <person name="Ruiz-Duenas F.J."/>
            <person name="Sabat G."/>
            <person name="Salamov A."/>
            <person name="Samejima M."/>
            <person name="Schmutz J."/>
            <person name="Slot J.C."/>
            <person name="St John F."/>
            <person name="Stenlid J."/>
            <person name="Sun H."/>
            <person name="Sun S."/>
            <person name="Syed K."/>
            <person name="Tsang A."/>
            <person name="Wiebenga A."/>
            <person name="Young D."/>
            <person name="Pisabarro A."/>
            <person name="Eastwood D.C."/>
            <person name="Martin F."/>
            <person name="Cullen D."/>
            <person name="Grigoriev I.V."/>
            <person name="Hibbett D.S."/>
        </authorList>
    </citation>
    <scope>NUCLEOTIDE SEQUENCE [LARGE SCALE GENOMIC DNA]</scope>
    <source>
        <strain evidence="2 3">LYAD-421 SS1</strain>
    </source>
</reference>
<protein>
    <submittedName>
        <fullName evidence="2">Uncharacterized protein</fullName>
    </submittedName>
</protein>
<accession>R7SLX4</accession>
<dbReference type="EMBL" id="JH719456">
    <property type="protein sequence ID" value="EJF57144.1"/>
    <property type="molecule type" value="Genomic_DNA"/>
</dbReference>
<dbReference type="Proteomes" id="UP000053319">
    <property type="component" value="Unassembled WGS sequence"/>
</dbReference>
<dbReference type="KEGG" id="dsq:DICSQDRAFT_149958"/>
<evidence type="ECO:0000256" key="1">
    <source>
        <dbReference type="SAM" id="MobiDB-lite"/>
    </source>
</evidence>
<sequence length="354" mass="37601">MAFGRRGLGSEDLHIMAAVRPKLAVLPSSGADNVWSRTNSSRSDFLDLTPSPASPEARTTAFASSLRYKATTSAQPSGHGNVKKMRRRVALLSGIHLNLPSSPIVSTPPPGSSTGTVWTFTAEWDSTGDGFILSELESSSSSGSSSASMRFFSSPVPRDVNEDEVEFEASSPLQTKTKAMAISLSSHIHAMASTSSATSTIIRSPVSTAVTDIFDLYSTTPNTQSFDLPDSMSDSSSAPSSPVDTPSPTDSSAPPSPPSNGASKMPPPTVSVTYFEERRLEDQYVAQTRHSEGSSYTDVPVEQQIVVAPMSAFEAVSWASILPENPHYAPAPKTAGVVFKRPRPLPPVPVQRRA</sequence>
<feature type="compositionally biased region" description="Low complexity" evidence="1">
    <location>
        <begin position="229"/>
        <end position="253"/>
    </location>
</feature>
<dbReference type="AlphaFoldDB" id="R7SLX4"/>
<dbReference type="GeneID" id="18836877"/>
<feature type="region of interest" description="Disordered" evidence="1">
    <location>
        <begin position="225"/>
        <end position="269"/>
    </location>
</feature>
<dbReference type="HOGENOM" id="CLU_776448_0_0_1"/>
<evidence type="ECO:0000313" key="3">
    <source>
        <dbReference type="Proteomes" id="UP000053319"/>
    </source>
</evidence>
<dbReference type="OrthoDB" id="2745553at2759"/>
<gene>
    <name evidence="2" type="ORF">DICSQDRAFT_149958</name>
</gene>
<dbReference type="OMA" id="WTFTAEW"/>
<organism evidence="2 3">
    <name type="scientific">Dichomitus squalens (strain LYAD-421)</name>
    <name type="common">Western red white-rot fungus</name>
    <dbReference type="NCBI Taxonomy" id="732165"/>
    <lineage>
        <taxon>Eukaryota</taxon>
        <taxon>Fungi</taxon>
        <taxon>Dikarya</taxon>
        <taxon>Basidiomycota</taxon>
        <taxon>Agaricomycotina</taxon>
        <taxon>Agaricomycetes</taxon>
        <taxon>Polyporales</taxon>
        <taxon>Polyporaceae</taxon>
        <taxon>Dichomitus</taxon>
    </lineage>
</organism>
<evidence type="ECO:0000313" key="2">
    <source>
        <dbReference type="EMBL" id="EJF57144.1"/>
    </source>
</evidence>
<dbReference type="RefSeq" id="XP_007370086.1">
    <property type="nucleotide sequence ID" value="XM_007370024.1"/>
</dbReference>